<accession>A0A8S3FA93</accession>
<dbReference type="Pfam" id="PF19431">
    <property type="entry name" value="MEKK4_N"/>
    <property type="match status" value="1"/>
</dbReference>
<evidence type="ECO:0000259" key="2">
    <source>
        <dbReference type="Pfam" id="PF19431"/>
    </source>
</evidence>
<gene>
    <name evidence="3" type="ORF">BYL167_LOCUS65249</name>
</gene>
<feature type="non-terminal residue" evidence="3">
    <location>
        <position position="1"/>
    </location>
</feature>
<name>A0A8S3FA93_9BILA</name>
<feature type="region of interest" description="Disordered" evidence="1">
    <location>
        <begin position="1"/>
        <end position="41"/>
    </location>
</feature>
<sequence>AGLSLNDFQSPDKNQIDSKTNVNNDDIDDKLVDTDNPVKDDNTTNTNIGELTIEKWLHHVLKSCSTIKIICSHTDDLLKHNWLELHEQLGLPSLLPLYFFVVNVLLDVMNECLSLYNKPYMNNDIIEIDPLCRQQLVREAKLVLRDALATRLYSVRMMEQFISHRKIAYELTEFDEKIVNLYMVGIVLFFFPNNII</sequence>
<evidence type="ECO:0000313" key="4">
    <source>
        <dbReference type="Proteomes" id="UP000681967"/>
    </source>
</evidence>
<evidence type="ECO:0000256" key="1">
    <source>
        <dbReference type="SAM" id="MobiDB-lite"/>
    </source>
</evidence>
<reference evidence="3" key="1">
    <citation type="submission" date="2021-02" db="EMBL/GenBank/DDBJ databases">
        <authorList>
            <person name="Nowell W R."/>
        </authorList>
    </citation>
    <scope>NUCLEOTIDE SEQUENCE</scope>
</reference>
<feature type="domain" description="Mitogen-activated protein kinase kinase kinase N-terminal" evidence="2">
    <location>
        <begin position="77"/>
        <end position="184"/>
    </location>
</feature>
<comment type="caution">
    <text evidence="3">The sequence shown here is derived from an EMBL/GenBank/DDBJ whole genome shotgun (WGS) entry which is preliminary data.</text>
</comment>
<organism evidence="3 4">
    <name type="scientific">Rotaria magnacalcarata</name>
    <dbReference type="NCBI Taxonomy" id="392030"/>
    <lineage>
        <taxon>Eukaryota</taxon>
        <taxon>Metazoa</taxon>
        <taxon>Spiralia</taxon>
        <taxon>Gnathifera</taxon>
        <taxon>Rotifera</taxon>
        <taxon>Eurotatoria</taxon>
        <taxon>Bdelloidea</taxon>
        <taxon>Philodinida</taxon>
        <taxon>Philodinidae</taxon>
        <taxon>Rotaria</taxon>
    </lineage>
</organism>
<dbReference type="AlphaFoldDB" id="A0A8S3FA93"/>
<protein>
    <recommendedName>
        <fullName evidence="2">Mitogen-activated protein kinase kinase kinase N-terminal domain-containing protein</fullName>
    </recommendedName>
</protein>
<proteinExistence type="predicted"/>
<feature type="compositionally biased region" description="Basic and acidic residues" evidence="1">
    <location>
        <begin position="29"/>
        <end position="41"/>
    </location>
</feature>
<dbReference type="EMBL" id="CAJOBH010240599">
    <property type="protein sequence ID" value="CAF5107828.1"/>
    <property type="molecule type" value="Genomic_DNA"/>
</dbReference>
<feature type="compositionally biased region" description="Polar residues" evidence="1">
    <location>
        <begin position="1"/>
        <end position="24"/>
    </location>
</feature>
<dbReference type="InterPro" id="IPR045801">
    <property type="entry name" value="MEKK4_N"/>
</dbReference>
<dbReference type="Proteomes" id="UP000681967">
    <property type="component" value="Unassembled WGS sequence"/>
</dbReference>
<evidence type="ECO:0000313" key="3">
    <source>
        <dbReference type="EMBL" id="CAF5107828.1"/>
    </source>
</evidence>
<dbReference type="GO" id="GO:0000165">
    <property type="term" value="P:MAPK cascade"/>
    <property type="evidence" value="ECO:0007669"/>
    <property type="project" value="InterPro"/>
</dbReference>